<dbReference type="OrthoDB" id="4317910at2"/>
<dbReference type="Proteomes" id="UP000199109">
    <property type="component" value="Unassembled WGS sequence"/>
</dbReference>
<dbReference type="EMBL" id="FNAO01000002">
    <property type="protein sequence ID" value="SDD93662.1"/>
    <property type="molecule type" value="Genomic_DNA"/>
</dbReference>
<feature type="compositionally biased region" description="Acidic residues" evidence="1">
    <location>
        <begin position="1241"/>
        <end position="1252"/>
    </location>
</feature>
<proteinExistence type="predicted"/>
<feature type="region of interest" description="Disordered" evidence="1">
    <location>
        <begin position="310"/>
        <end position="526"/>
    </location>
</feature>
<feature type="compositionally biased region" description="Basic and acidic residues" evidence="1">
    <location>
        <begin position="139"/>
        <end position="178"/>
    </location>
</feature>
<dbReference type="SUPFAM" id="SSF48371">
    <property type="entry name" value="ARM repeat"/>
    <property type="match status" value="1"/>
</dbReference>
<feature type="compositionally biased region" description="Basic and acidic residues" evidence="1">
    <location>
        <begin position="432"/>
        <end position="445"/>
    </location>
</feature>
<feature type="compositionally biased region" description="Basic and acidic residues" evidence="1">
    <location>
        <begin position="118"/>
        <end position="132"/>
    </location>
</feature>
<keyword evidence="4" id="KW-1185">Reference proteome</keyword>
<dbReference type="InterPro" id="IPR016024">
    <property type="entry name" value="ARM-type_fold"/>
</dbReference>
<dbReference type="InterPro" id="IPR025295">
    <property type="entry name" value="eCIS_core_dom"/>
</dbReference>
<accession>A0A1G6YTQ2</accession>
<feature type="compositionally biased region" description="Polar residues" evidence="1">
    <location>
        <begin position="363"/>
        <end position="382"/>
    </location>
</feature>
<evidence type="ECO:0000256" key="1">
    <source>
        <dbReference type="SAM" id="MobiDB-lite"/>
    </source>
</evidence>
<dbReference type="STRING" id="641691.SAMN05421636_102369"/>
<feature type="compositionally biased region" description="Polar residues" evidence="1">
    <location>
        <begin position="1231"/>
        <end position="1240"/>
    </location>
</feature>
<evidence type="ECO:0000313" key="4">
    <source>
        <dbReference type="Proteomes" id="UP000199109"/>
    </source>
</evidence>
<dbReference type="Pfam" id="PF13699">
    <property type="entry name" value="eCIS_core"/>
    <property type="match status" value="1"/>
</dbReference>
<feature type="compositionally biased region" description="Acidic residues" evidence="1">
    <location>
        <begin position="101"/>
        <end position="117"/>
    </location>
</feature>
<sequence length="1519" mass="166569">MANELHPTTLDEDLYTDEYLSIGMKTTADKTTHHTHLDAHRHGDQDGAVATMFIPPTVQTKLTVNTPGDPFEQEADTMANRVMAGSANTQMEEGKRVRLQEEEEEEKIQRSEEEEEETLQRMEEEEETVQRTEDEEEEKVQRKEEEEVQRKEEENEVQRKGEEDKEGELQRVEEEPVQRSENWSTHHGGTTAPSIVSEVVSSSGQIMDKGTQGTMENSFGTDFSSVRIHNDDKAQTSAKSISAQAYTYGSHIVFARGKYEPHTSSGKHLLAHELTHVMQQGAAVKRRVDPDASTVNGHAATVDIATAESPTALVPVPDSEVAPASSPEAGLENVPAAEGGPLPTQIELEPIMPPPPESLNPEAQSRLNRAQNNAGTAASNNAELPPASELADEARGGVTEPISETEGRASGQLTAALNQRVAPSPEIEELCDNIRRVIREKRPPDEDSLLQADPEEAANEAGSQLNENIDSDVDRVDSEYDELDESPTGETEQIGDTVELPPEEVGEPNINAQGAAPDPLTEDEVSLEADVAASAEQMQQAGMITPVTEVIPDGPIAEARAVHGELEETAAEDPALVLLEQEEALGNARTDMEALQQRALLALENARAGSVRDSGTQQTDMVESETDQRDALGIRAEELFTGAQQQVNDLLTPLTETAMNMWETGKTRIATEFEQHLARVQRWVDDRHSGFGGGITELWDDLTGLPDWVTDNYNDAEETFGDAICALIREISIYVNGIVVTCEEIITLANTAINSLFDNAPEELREWAETEKLRFQGRLDGLREEVTNTQQHFNRDLANRASQAVQEVREKVHALREAAKGLLGKIADAIIEFLEDPIRAIINGLLRLVGIEPAAFWALIARIEQVISDIANDPLGFASNLLAAIGAGFQKFFDNFFNHLFEGFISWIFSGLGAVGVEIPPDFSLKSIITFFLQLMGITWERIRMLLARHIGEENVALLEQAYEIISDLIELGPQGVFELIKEKLDPRQILDQVIEMAVNFVIETLVTQATIRIVALFNPVGAIAQAIEAIYKVLKWIFENAARIFTLVETVVNGIADIIAGNIAGMATAVESALKQLLVPVIDFVASFMGLGDLPEKVAEMVKGLQDWVEGILDTVIGFLATQARNLLSALGISEDADPEAEEEAAAELEDTEVGEVVQFNALGEHHRLWIDTDGSSPKVMMASNVTEVDTVLKELDVKAENGTEEDAPEKVDEAQTSLQAVIDNSTEAQEAIQNAQDEQPQEGEVEAAENADNELEAQEHVLANNLADAIQATEEPPLPETWEVTPDGFPNSTADTVEVKKVVAGNHPDGSTPGAGTLADAWEVISNFGLNAGATWVRFHIFNHNIGGAGRDSNLIPTPRYVNNNYRSFETPMKNYHDTEVPVWFLGMATYYSDNPLFVQEFSAVGGGMKYENGDWVEDSDKEISEFRDSPGFPEPLKIAINSILTDDMLMWNTVSNLTPLSINILTTLKDNIPGGGYTSNEQLQTILQQNLSDGSYKTQILTAMSQFESSQMFTFN</sequence>
<feature type="region of interest" description="Disordered" evidence="1">
    <location>
        <begin position="85"/>
        <end position="194"/>
    </location>
</feature>
<dbReference type="RefSeq" id="WP_091866270.1">
    <property type="nucleotide sequence ID" value="NZ_FNAO01000002.1"/>
</dbReference>
<gene>
    <name evidence="3" type="ORF">SAMN05421636_102369</name>
</gene>
<feature type="region of interest" description="Disordered" evidence="1">
    <location>
        <begin position="1231"/>
        <end position="1252"/>
    </location>
</feature>
<feature type="domain" description="eCIS core" evidence="2">
    <location>
        <begin position="207"/>
        <end position="282"/>
    </location>
</feature>
<evidence type="ECO:0000259" key="2">
    <source>
        <dbReference type="Pfam" id="PF13699"/>
    </source>
</evidence>
<feature type="compositionally biased region" description="Polar residues" evidence="1">
    <location>
        <begin position="179"/>
        <end position="194"/>
    </location>
</feature>
<reference evidence="3 4" key="1">
    <citation type="submission" date="2016-10" db="EMBL/GenBank/DDBJ databases">
        <authorList>
            <person name="de Groot N.N."/>
        </authorList>
    </citation>
    <scope>NUCLEOTIDE SEQUENCE [LARGE SCALE GENOMIC DNA]</scope>
    <source>
        <strain evidence="3 4">DSM 23421</strain>
    </source>
</reference>
<organism evidence="3 4">
    <name type="scientific">Pricia antarctica</name>
    <dbReference type="NCBI Taxonomy" id="641691"/>
    <lineage>
        <taxon>Bacteria</taxon>
        <taxon>Pseudomonadati</taxon>
        <taxon>Bacteroidota</taxon>
        <taxon>Flavobacteriia</taxon>
        <taxon>Flavobacteriales</taxon>
        <taxon>Flavobacteriaceae</taxon>
        <taxon>Pricia</taxon>
    </lineage>
</organism>
<evidence type="ECO:0000313" key="3">
    <source>
        <dbReference type="EMBL" id="SDD93662.1"/>
    </source>
</evidence>
<name>A0A1G6YTQ2_9FLAO</name>
<protein>
    <recommendedName>
        <fullName evidence="2">eCIS core domain-containing protein</fullName>
    </recommendedName>
</protein>